<dbReference type="InterPro" id="IPR008709">
    <property type="entry name" value="Neurochondrin"/>
</dbReference>
<dbReference type="PANTHER" id="PTHR13109:SF7">
    <property type="entry name" value="NEUROCHONDRIN"/>
    <property type="match status" value="1"/>
</dbReference>
<comment type="caution">
    <text evidence="1">The sequence shown here is derived from an EMBL/GenBank/DDBJ whole genome shotgun (WGS) entry which is preliminary data.</text>
</comment>
<evidence type="ECO:0000313" key="1">
    <source>
        <dbReference type="EMBL" id="KAK9923390.1"/>
    </source>
</evidence>
<keyword evidence="2" id="KW-1185">Reference proteome</keyword>
<gene>
    <name evidence="1" type="ORF">M0R45_031812</name>
</gene>
<accession>A0AAW1WES7</accession>
<protein>
    <submittedName>
        <fullName evidence="1">Uncharacterized protein</fullName>
    </submittedName>
</protein>
<reference evidence="1 2" key="1">
    <citation type="journal article" date="2023" name="G3 (Bethesda)">
        <title>A chromosome-length genome assembly and annotation of blackberry (Rubus argutus, cv. 'Hillquist').</title>
        <authorList>
            <person name="Bruna T."/>
            <person name="Aryal R."/>
            <person name="Dudchenko O."/>
            <person name="Sargent D.J."/>
            <person name="Mead D."/>
            <person name="Buti M."/>
            <person name="Cavallini A."/>
            <person name="Hytonen T."/>
            <person name="Andres J."/>
            <person name="Pham M."/>
            <person name="Weisz D."/>
            <person name="Mascagni F."/>
            <person name="Usai G."/>
            <person name="Natali L."/>
            <person name="Bassil N."/>
            <person name="Fernandez G.E."/>
            <person name="Lomsadze A."/>
            <person name="Armour M."/>
            <person name="Olukolu B."/>
            <person name="Poorten T."/>
            <person name="Britton C."/>
            <person name="Davik J."/>
            <person name="Ashrafi H."/>
            <person name="Aiden E.L."/>
            <person name="Borodovsky M."/>
            <person name="Worthington M."/>
        </authorList>
    </citation>
    <scope>NUCLEOTIDE SEQUENCE [LARGE SCALE GENOMIC DNA]</scope>
    <source>
        <strain evidence="1">PI 553951</strain>
    </source>
</reference>
<sequence>MLSIEGEDEPREPFYSICFLLPMLCQITVEIEGRKALISCGGHNTVVDCIVRLIRQHDGYMVEDNGCIFFALDTISNLLLKKEQVRFPLDDLSVVKLLKAQATSKSTATI</sequence>
<name>A0AAW1WES7_RUBAR</name>
<dbReference type="PANTHER" id="PTHR13109">
    <property type="entry name" value="NEUROCHONDRIN"/>
    <property type="match status" value="1"/>
</dbReference>
<dbReference type="EMBL" id="JBEDUW010000006">
    <property type="protein sequence ID" value="KAK9923390.1"/>
    <property type="molecule type" value="Genomic_DNA"/>
</dbReference>
<dbReference type="Proteomes" id="UP001457282">
    <property type="component" value="Unassembled WGS sequence"/>
</dbReference>
<dbReference type="Pfam" id="PF05536">
    <property type="entry name" value="Neurochondrin"/>
    <property type="match status" value="1"/>
</dbReference>
<organism evidence="1 2">
    <name type="scientific">Rubus argutus</name>
    <name type="common">Southern blackberry</name>
    <dbReference type="NCBI Taxonomy" id="59490"/>
    <lineage>
        <taxon>Eukaryota</taxon>
        <taxon>Viridiplantae</taxon>
        <taxon>Streptophyta</taxon>
        <taxon>Embryophyta</taxon>
        <taxon>Tracheophyta</taxon>
        <taxon>Spermatophyta</taxon>
        <taxon>Magnoliopsida</taxon>
        <taxon>eudicotyledons</taxon>
        <taxon>Gunneridae</taxon>
        <taxon>Pentapetalae</taxon>
        <taxon>rosids</taxon>
        <taxon>fabids</taxon>
        <taxon>Rosales</taxon>
        <taxon>Rosaceae</taxon>
        <taxon>Rosoideae</taxon>
        <taxon>Rosoideae incertae sedis</taxon>
        <taxon>Rubus</taxon>
    </lineage>
</organism>
<dbReference type="AlphaFoldDB" id="A0AAW1WES7"/>
<evidence type="ECO:0000313" key="2">
    <source>
        <dbReference type="Proteomes" id="UP001457282"/>
    </source>
</evidence>
<proteinExistence type="predicted"/>